<comment type="caution">
    <text evidence="2">The sequence shown here is derived from an EMBL/GenBank/DDBJ whole genome shotgun (WGS) entry which is preliminary data.</text>
</comment>
<dbReference type="AlphaFoldDB" id="A0A4S8IA37"/>
<keyword evidence="3" id="KW-1185">Reference proteome</keyword>
<evidence type="ECO:0000256" key="1">
    <source>
        <dbReference type="SAM" id="Phobius"/>
    </source>
</evidence>
<name>A0A4S8IA37_MUSBA</name>
<dbReference type="Proteomes" id="UP000317650">
    <property type="component" value="Chromosome 2"/>
</dbReference>
<keyword evidence="1" id="KW-1133">Transmembrane helix</keyword>
<keyword evidence="1" id="KW-0472">Membrane</keyword>
<gene>
    <name evidence="2" type="ORF">C4D60_Mb02t12090</name>
</gene>
<accession>A0A4S8IA37</accession>
<reference evidence="2 3" key="1">
    <citation type="journal article" date="2019" name="Nat. Plants">
        <title>Genome sequencing of Musa balbisiana reveals subgenome evolution and function divergence in polyploid bananas.</title>
        <authorList>
            <person name="Yao X."/>
        </authorList>
    </citation>
    <scope>NUCLEOTIDE SEQUENCE [LARGE SCALE GENOMIC DNA]</scope>
    <source>
        <strain evidence="3">cv. DH-PKW</strain>
        <tissue evidence="2">Leaves</tissue>
    </source>
</reference>
<evidence type="ECO:0000313" key="2">
    <source>
        <dbReference type="EMBL" id="THU44885.1"/>
    </source>
</evidence>
<sequence length="288" mass="31851">MLKTEEDLKSTKDDSTVTGSNATVMRLTSPPSLLSFDVSDVGWHTVNNAPSACVGGFHLSRLIRCCSKKDTPDISLLISTHLSFLRKRQWIHFEADGDDGSICRRQKRSNLAFVSRYSVVLVGIDCTFGETSKASEMEEILMQREVTAVDKAGNVVLDIEGLTQSSDKCSGSPKMTKALSRKGSCRMERRNSEEQDVDDTTKKVVVKVVPSHMELFKQPLIANKSLVVSSTSTNTPVSDAGDGKSRKFIRVTIINPRRILLLFASLSSMGTMILIYFTLALHRRQSLD</sequence>
<keyword evidence="1" id="KW-0812">Transmembrane</keyword>
<dbReference type="PANTHER" id="PTHR34064:SF3">
    <property type="entry name" value="OS04G0672300 PROTEIN"/>
    <property type="match status" value="1"/>
</dbReference>
<evidence type="ECO:0000313" key="3">
    <source>
        <dbReference type="Proteomes" id="UP000317650"/>
    </source>
</evidence>
<protein>
    <submittedName>
        <fullName evidence="2">Uncharacterized protein</fullName>
    </submittedName>
</protein>
<organism evidence="2 3">
    <name type="scientific">Musa balbisiana</name>
    <name type="common">Banana</name>
    <dbReference type="NCBI Taxonomy" id="52838"/>
    <lineage>
        <taxon>Eukaryota</taxon>
        <taxon>Viridiplantae</taxon>
        <taxon>Streptophyta</taxon>
        <taxon>Embryophyta</taxon>
        <taxon>Tracheophyta</taxon>
        <taxon>Spermatophyta</taxon>
        <taxon>Magnoliopsida</taxon>
        <taxon>Liliopsida</taxon>
        <taxon>Zingiberales</taxon>
        <taxon>Musaceae</taxon>
        <taxon>Musa</taxon>
    </lineage>
</organism>
<dbReference type="EMBL" id="PYDT01000011">
    <property type="protein sequence ID" value="THU44885.1"/>
    <property type="molecule type" value="Genomic_DNA"/>
</dbReference>
<dbReference type="PANTHER" id="PTHR34064">
    <property type="entry name" value="OS04G0672300 PROTEIN"/>
    <property type="match status" value="1"/>
</dbReference>
<feature type="transmembrane region" description="Helical" evidence="1">
    <location>
        <begin position="259"/>
        <end position="281"/>
    </location>
</feature>
<proteinExistence type="predicted"/>